<protein>
    <recommendedName>
        <fullName evidence="3">Phospholipid/glycerol acyltransferase domain-containing protein</fullName>
    </recommendedName>
</protein>
<dbReference type="EMBL" id="UINC01001516">
    <property type="protein sequence ID" value="SUZ82632.1"/>
    <property type="molecule type" value="Genomic_DNA"/>
</dbReference>
<evidence type="ECO:0000256" key="2">
    <source>
        <dbReference type="SAM" id="Phobius"/>
    </source>
</evidence>
<evidence type="ECO:0000313" key="4">
    <source>
        <dbReference type="EMBL" id="SUZ82632.1"/>
    </source>
</evidence>
<dbReference type="PANTHER" id="PTHR10983">
    <property type="entry name" value="1-ACYLGLYCEROL-3-PHOSPHATE ACYLTRANSFERASE-RELATED"/>
    <property type="match status" value="1"/>
</dbReference>
<evidence type="ECO:0000256" key="1">
    <source>
        <dbReference type="SAM" id="MobiDB-lite"/>
    </source>
</evidence>
<keyword evidence="2" id="KW-1133">Transmembrane helix</keyword>
<name>A0A381QTB2_9ZZZZ</name>
<reference evidence="4" key="1">
    <citation type="submission" date="2018-05" db="EMBL/GenBank/DDBJ databases">
        <authorList>
            <person name="Lanie J.A."/>
            <person name="Ng W.-L."/>
            <person name="Kazmierczak K.M."/>
            <person name="Andrzejewski T.M."/>
            <person name="Davidsen T.M."/>
            <person name="Wayne K.J."/>
            <person name="Tettelin H."/>
            <person name="Glass J.I."/>
            <person name="Rusch D."/>
            <person name="Podicherti R."/>
            <person name="Tsui H.-C.T."/>
            <person name="Winkler M.E."/>
        </authorList>
    </citation>
    <scope>NUCLEOTIDE SEQUENCE</scope>
</reference>
<dbReference type="GO" id="GO:0016746">
    <property type="term" value="F:acyltransferase activity"/>
    <property type="evidence" value="ECO:0007669"/>
    <property type="project" value="InterPro"/>
</dbReference>
<dbReference type="Pfam" id="PF01553">
    <property type="entry name" value="Acyltransferase"/>
    <property type="match status" value="1"/>
</dbReference>
<feature type="transmembrane region" description="Helical" evidence="2">
    <location>
        <begin position="47"/>
        <end position="67"/>
    </location>
</feature>
<dbReference type="PANTHER" id="PTHR10983:SF16">
    <property type="entry name" value="LYSOCARDIOLIPIN ACYLTRANSFERASE 1"/>
    <property type="match status" value="1"/>
</dbReference>
<dbReference type="NCBIfam" id="NF010621">
    <property type="entry name" value="PRK14014.1"/>
    <property type="match status" value="1"/>
</dbReference>
<keyword evidence="2" id="KW-0812">Transmembrane</keyword>
<feature type="domain" description="Phospholipid/glycerol acyltransferase" evidence="3">
    <location>
        <begin position="85"/>
        <end position="227"/>
    </location>
</feature>
<keyword evidence="2" id="KW-0472">Membrane</keyword>
<accession>A0A381QTB2</accession>
<dbReference type="InterPro" id="IPR002123">
    <property type="entry name" value="Plipid/glycerol_acylTrfase"/>
</dbReference>
<sequence length="326" mass="36521">MVKLIRIPVFILLMILNTAFHGSLVSLCAPIKFVIPVDAWRNLWGRISYWIAGGFIITNNFLLKIFFHIEWDIEGLEDLSPDGTYLVISNHLSLLDIPVAQGMFFKKIPFLRFFIKQELVWVPFLGQALWALEYPTMRRYSKETLNKFPELRGKDLETAKQSCDKLLGHPVTILNYPEGTRFTKAKHAQTKSSFKHLLKPRAGGIHTVLSSLGNELTAILNVTLVYPGHSSPNLNDLMQGRVPRIVVRIEALKLGEGPVPSLDTIRGKGGSLAIRKCLTELWKAKDILISTIQNDSEVKMELTQPTNEPSSTDSVGVSSTTPLSSE</sequence>
<dbReference type="AlphaFoldDB" id="A0A381QTB2"/>
<dbReference type="CDD" id="cd07990">
    <property type="entry name" value="LPLAT_LCLAT1-like"/>
    <property type="match status" value="1"/>
</dbReference>
<feature type="region of interest" description="Disordered" evidence="1">
    <location>
        <begin position="299"/>
        <end position="326"/>
    </location>
</feature>
<dbReference type="SUPFAM" id="SSF69593">
    <property type="entry name" value="Glycerol-3-phosphate (1)-acyltransferase"/>
    <property type="match status" value="1"/>
</dbReference>
<gene>
    <name evidence="4" type="ORF">METZ01_LOCUS35486</name>
</gene>
<dbReference type="SMART" id="SM00563">
    <property type="entry name" value="PlsC"/>
    <property type="match status" value="1"/>
</dbReference>
<proteinExistence type="predicted"/>
<organism evidence="4">
    <name type="scientific">marine metagenome</name>
    <dbReference type="NCBI Taxonomy" id="408172"/>
    <lineage>
        <taxon>unclassified sequences</taxon>
        <taxon>metagenomes</taxon>
        <taxon>ecological metagenomes</taxon>
    </lineage>
</organism>
<feature type="transmembrane region" description="Helical" evidence="2">
    <location>
        <begin position="7"/>
        <end position="35"/>
    </location>
</feature>
<evidence type="ECO:0000259" key="3">
    <source>
        <dbReference type="SMART" id="SM00563"/>
    </source>
</evidence>
<feature type="compositionally biased region" description="Low complexity" evidence="1">
    <location>
        <begin position="310"/>
        <end position="326"/>
    </location>
</feature>